<evidence type="ECO:0000313" key="4">
    <source>
        <dbReference type="EMBL" id="EEW92387.1"/>
    </source>
</evidence>
<evidence type="ECO:0000259" key="2">
    <source>
        <dbReference type="SMART" id="SM00644"/>
    </source>
</evidence>
<accession>D0BNP4</accession>
<dbReference type="GO" id="GO:0009253">
    <property type="term" value="P:peptidoglycan catabolic process"/>
    <property type="evidence" value="ECO:0007669"/>
    <property type="project" value="InterPro"/>
</dbReference>
<dbReference type="Pfam" id="PF01510">
    <property type="entry name" value="Amidase_2"/>
    <property type="match status" value="1"/>
</dbReference>
<keyword evidence="5" id="KW-1185">Reference proteome</keyword>
<reference evidence="4" key="1">
    <citation type="submission" date="2009-09" db="EMBL/GenBank/DDBJ databases">
        <authorList>
            <consortium name="The Broad Institute Genome Sequencing Platform"/>
            <person name="Ward D."/>
            <person name="Feldgarden M."/>
            <person name="Earl A."/>
            <person name="Young S.K."/>
            <person name="Zeng Q."/>
            <person name="Koehrsen M."/>
            <person name="Alvarado L."/>
            <person name="Berlin A."/>
            <person name="Bochicchio J."/>
            <person name="Borenstein D."/>
            <person name="Chapman S.B."/>
            <person name="Chen Z."/>
            <person name="Engels R."/>
            <person name="Freedman E."/>
            <person name="Gellesch M."/>
            <person name="Goldberg J."/>
            <person name="Griggs A."/>
            <person name="Gujja S."/>
            <person name="Heilman E."/>
            <person name="Heiman D."/>
            <person name="Hepburn T."/>
            <person name="Howarth C."/>
            <person name="Jen D."/>
            <person name="Larson L."/>
            <person name="Lewis B."/>
            <person name="Mehta T."/>
            <person name="Park D."/>
            <person name="Pearson M."/>
            <person name="Roberts A."/>
            <person name="Saif S."/>
            <person name="Shea T."/>
            <person name="Shenoy N."/>
            <person name="Sisk P."/>
            <person name="Stolte C."/>
            <person name="Sykes S."/>
            <person name="Thomson T."/>
            <person name="Walk T."/>
            <person name="White J."/>
            <person name="Yandava C."/>
            <person name="Sibley C.D."/>
            <person name="Field T.R."/>
            <person name="Grinwis M."/>
            <person name="Eshaghurshan C.S."/>
            <person name="Surette M.G."/>
            <person name="Haas B."/>
            <person name="Nusbaum C."/>
            <person name="Birren B."/>
        </authorList>
    </citation>
    <scope>NUCLEOTIDE SEQUENCE [LARGE SCALE GENOMIC DNA]</scope>
    <source>
        <strain evidence="4">ATCC 700633</strain>
    </source>
</reference>
<feature type="domain" description="Cpl-7 lysozyme C-terminal" evidence="3">
    <location>
        <begin position="204"/>
        <end position="245"/>
    </location>
</feature>
<organism evidence="4 5">
    <name type="scientific">Granulicatella elegans ATCC 700633</name>
    <dbReference type="NCBI Taxonomy" id="626369"/>
    <lineage>
        <taxon>Bacteria</taxon>
        <taxon>Bacillati</taxon>
        <taxon>Bacillota</taxon>
        <taxon>Bacilli</taxon>
        <taxon>Lactobacillales</taxon>
        <taxon>Carnobacteriaceae</taxon>
        <taxon>Granulicatella</taxon>
    </lineage>
</organism>
<dbReference type="InterPro" id="IPR036505">
    <property type="entry name" value="Amidase/PGRP_sf"/>
</dbReference>
<dbReference type="EMBL" id="ACRF02000017">
    <property type="protein sequence ID" value="EEW92387.1"/>
    <property type="molecule type" value="Genomic_DNA"/>
</dbReference>
<dbReference type="SUPFAM" id="SSF55846">
    <property type="entry name" value="N-acetylmuramoyl-L-alanine amidase-like"/>
    <property type="match status" value="1"/>
</dbReference>
<evidence type="ECO:0000313" key="5">
    <source>
        <dbReference type="Proteomes" id="UP000002939"/>
    </source>
</evidence>
<dbReference type="RefSeq" id="WP_006703855.1">
    <property type="nucleotide sequence ID" value="NZ_KI391971.1"/>
</dbReference>
<dbReference type="Pfam" id="PF08230">
    <property type="entry name" value="CW_7"/>
    <property type="match status" value="1"/>
</dbReference>
<dbReference type="eggNOG" id="COG5632">
    <property type="taxonomic scope" value="Bacteria"/>
</dbReference>
<dbReference type="STRING" id="626369.HMPREF0446_01579"/>
<sequence>MVEKINETLMENSGRLVGVEFVVIHNDAGYMTPTEYIEWLRYREKSLGIAHYYCNRDTIVRVVDTYNIAYHTGDWWSNIRSIGYEICESMKVTDEEFLQNEDITLMQATEDLLYYGLPITADTVRLHHEFVPTSCPHRSLALHGGTTESVKDYFITRMTELAELGSTVEEMLATIGNGTEENDDMSNNEENSPGEEKPSTEKTNEEIADEVILGLWGNGEERKQRLEEDGYDYDAIQEIVNIKLSE</sequence>
<gene>
    <name evidence="4" type="ORF">HMPREF0446_01579</name>
</gene>
<evidence type="ECO:0008006" key="6">
    <source>
        <dbReference type="Google" id="ProtNLM"/>
    </source>
</evidence>
<evidence type="ECO:0000256" key="1">
    <source>
        <dbReference type="SAM" id="MobiDB-lite"/>
    </source>
</evidence>
<dbReference type="GO" id="GO:0008745">
    <property type="term" value="F:N-acetylmuramoyl-L-alanine amidase activity"/>
    <property type="evidence" value="ECO:0007669"/>
    <property type="project" value="InterPro"/>
</dbReference>
<dbReference type="Proteomes" id="UP000002939">
    <property type="component" value="Unassembled WGS sequence"/>
</dbReference>
<evidence type="ECO:0000259" key="3">
    <source>
        <dbReference type="SMART" id="SM01095"/>
    </source>
</evidence>
<dbReference type="SMART" id="SM00644">
    <property type="entry name" value="Ami_2"/>
    <property type="match status" value="1"/>
</dbReference>
<dbReference type="HOGENOM" id="CLU_042024_1_1_9"/>
<dbReference type="InterPro" id="IPR013168">
    <property type="entry name" value="Cpl_7_lyso_C"/>
</dbReference>
<dbReference type="OrthoDB" id="2156809at2"/>
<proteinExistence type="predicted"/>
<dbReference type="CDD" id="cd06583">
    <property type="entry name" value="PGRP"/>
    <property type="match status" value="1"/>
</dbReference>
<feature type="region of interest" description="Disordered" evidence="1">
    <location>
        <begin position="177"/>
        <end position="208"/>
    </location>
</feature>
<name>D0BNP4_9LACT</name>
<dbReference type="InterPro" id="IPR002502">
    <property type="entry name" value="Amidase_domain"/>
</dbReference>
<dbReference type="Gene3D" id="3.40.80.10">
    <property type="entry name" value="Peptidoglycan recognition protein-like"/>
    <property type="match status" value="1"/>
</dbReference>
<dbReference type="AlphaFoldDB" id="D0BNP4"/>
<protein>
    <recommendedName>
        <fullName evidence="6">Lysozyme</fullName>
    </recommendedName>
</protein>
<reference evidence="4" key="2">
    <citation type="submission" date="2011-10" db="EMBL/GenBank/DDBJ databases">
        <title>The Genome Sequence of Granulicatella elegans ATCC 700633.</title>
        <authorList>
            <consortium name="The Broad Institute Genome Sequencing Platform"/>
            <consortium name="The Broad Institute Genome Sequencing Center for Infectious Disease"/>
            <person name="Earl A."/>
            <person name="Ward D."/>
            <person name="Feldgarden M."/>
            <person name="Gevers D."/>
            <person name="Sibley C.D."/>
            <person name="Field T.R."/>
            <person name="Grinwis M."/>
            <person name="Eshaghurshan C.S."/>
            <person name="Surette M.G."/>
            <person name="Young S.K."/>
            <person name="Zeng Q."/>
            <person name="Gargeya S."/>
            <person name="Fitzgerald M."/>
            <person name="Haas B."/>
            <person name="Abouelleil A."/>
            <person name="Alvarado L."/>
            <person name="Arachchi H.M."/>
            <person name="Berlin A."/>
            <person name="Brown A."/>
            <person name="Chapman S.B."/>
            <person name="Chen Z."/>
            <person name="Dunbar C."/>
            <person name="Freedman E."/>
            <person name="Gearin G."/>
            <person name="Goldberg J."/>
            <person name="Griggs A."/>
            <person name="Gujja S."/>
            <person name="Heiman D."/>
            <person name="Howarth C."/>
            <person name="Larson L."/>
            <person name="Lui A."/>
            <person name="MacDonald P.J.P."/>
            <person name="Montmayeur A."/>
            <person name="Murphy C."/>
            <person name="Neiman D."/>
            <person name="Pearson M."/>
            <person name="Priest M."/>
            <person name="Roberts A."/>
            <person name="Saif S."/>
            <person name="Shea T."/>
            <person name="Shenoy N."/>
            <person name="Sisk P."/>
            <person name="Stolte C."/>
            <person name="Sykes S."/>
            <person name="Wortman J."/>
            <person name="Nusbaum C."/>
            <person name="Birren B."/>
        </authorList>
    </citation>
    <scope>NUCLEOTIDE SEQUENCE [LARGE SCALE GENOMIC DNA]</scope>
    <source>
        <strain evidence="4">ATCC 700633</strain>
    </source>
</reference>
<comment type="caution">
    <text evidence="4">The sequence shown here is derived from an EMBL/GenBank/DDBJ whole genome shotgun (WGS) entry which is preliminary data.</text>
</comment>
<feature type="domain" description="N-acetylmuramoyl-L-alanine amidase" evidence="2">
    <location>
        <begin position="9"/>
        <end position="153"/>
    </location>
</feature>
<dbReference type="SMART" id="SM01095">
    <property type="entry name" value="Cpl-7"/>
    <property type="match status" value="1"/>
</dbReference>
<feature type="compositionally biased region" description="Basic and acidic residues" evidence="1">
    <location>
        <begin position="194"/>
        <end position="205"/>
    </location>
</feature>